<dbReference type="AlphaFoldDB" id="A0AAD3T0G9"/>
<dbReference type="EMBL" id="BSYO01000021">
    <property type="protein sequence ID" value="GMH19847.1"/>
    <property type="molecule type" value="Genomic_DNA"/>
</dbReference>
<sequence length="149" mass="16823">MFQIVSKLRLLKDLLKELNRNMGNVFEEVARARSQLEDFQRTGPPVGTHLVVLEEDRLKADYRRVEMLQGHAVYPADVVSHGAFFGRGQLCCRHQSRHVLRTSAGWNLHPAGVEVLPGYMLWKLPLTEVNEPLMEIANALLMDTATGSC</sequence>
<protein>
    <submittedName>
        <fullName evidence="2">Uncharacterized protein</fullName>
    </submittedName>
</protein>
<accession>A0AAD3T0G9</accession>
<name>A0AAD3T0G9_NEPGR</name>
<evidence type="ECO:0000313" key="2">
    <source>
        <dbReference type="EMBL" id="GMH19847.1"/>
    </source>
</evidence>
<dbReference type="Proteomes" id="UP001279734">
    <property type="component" value="Unassembled WGS sequence"/>
</dbReference>
<organism evidence="2 3">
    <name type="scientific">Nepenthes gracilis</name>
    <name type="common">Slender pitcher plant</name>
    <dbReference type="NCBI Taxonomy" id="150966"/>
    <lineage>
        <taxon>Eukaryota</taxon>
        <taxon>Viridiplantae</taxon>
        <taxon>Streptophyta</taxon>
        <taxon>Embryophyta</taxon>
        <taxon>Tracheophyta</taxon>
        <taxon>Spermatophyta</taxon>
        <taxon>Magnoliopsida</taxon>
        <taxon>eudicotyledons</taxon>
        <taxon>Gunneridae</taxon>
        <taxon>Pentapetalae</taxon>
        <taxon>Caryophyllales</taxon>
        <taxon>Nepenthaceae</taxon>
        <taxon>Nepenthes</taxon>
    </lineage>
</organism>
<keyword evidence="1" id="KW-0175">Coiled coil</keyword>
<keyword evidence="3" id="KW-1185">Reference proteome</keyword>
<feature type="coiled-coil region" evidence="1">
    <location>
        <begin position="8"/>
        <end position="35"/>
    </location>
</feature>
<reference evidence="2" key="1">
    <citation type="submission" date="2023-05" db="EMBL/GenBank/DDBJ databases">
        <title>Nepenthes gracilis genome sequencing.</title>
        <authorList>
            <person name="Fukushima K."/>
        </authorList>
    </citation>
    <scope>NUCLEOTIDE SEQUENCE</scope>
    <source>
        <strain evidence="2">SING2019-196</strain>
    </source>
</reference>
<comment type="caution">
    <text evidence="2">The sequence shown here is derived from an EMBL/GenBank/DDBJ whole genome shotgun (WGS) entry which is preliminary data.</text>
</comment>
<evidence type="ECO:0000256" key="1">
    <source>
        <dbReference type="SAM" id="Coils"/>
    </source>
</evidence>
<evidence type="ECO:0000313" key="3">
    <source>
        <dbReference type="Proteomes" id="UP001279734"/>
    </source>
</evidence>
<proteinExistence type="predicted"/>
<gene>
    <name evidence="2" type="ORF">Nepgr_021688</name>
</gene>